<sequence>GRRVVHLRGAVAGAGGRPRPAGRGARLRVGLRHAHQRPRVADGARALRLADRPGEGRHRRRADLHADAGDDGADRGDDRRDRRRPLRARPRRQPPARRRGLARPDDRQARVRDARVRRDPARDLPRRGAARRRREVADGVPARDGGPALPADLRRWPEPEHAPRGGRVRRRRDPLALQPQLHPRRRRPRGHRRPREGGQDARGLRHRRGRSKCVHGRSAGRVRVDAQGPPALHGPAVLPRDDRAQRVRRPALRLRRGRPERRRRRDAGGDLGGVHRRADRGRQRRRRPGGHSALPRRGDHEPERRPDRAHGLRGDAARRGSPL</sequence>
<organism evidence="2">
    <name type="scientific">uncultured Solirubrobacteraceae bacterium</name>
    <dbReference type="NCBI Taxonomy" id="1162706"/>
    <lineage>
        <taxon>Bacteria</taxon>
        <taxon>Bacillati</taxon>
        <taxon>Actinomycetota</taxon>
        <taxon>Thermoleophilia</taxon>
        <taxon>Solirubrobacterales</taxon>
        <taxon>Solirubrobacteraceae</taxon>
        <taxon>environmental samples</taxon>
    </lineage>
</organism>
<feature type="compositionally biased region" description="Basic and acidic residues" evidence="1">
    <location>
        <begin position="296"/>
        <end position="323"/>
    </location>
</feature>
<name>A0A6J4RX94_9ACTN</name>
<feature type="compositionally biased region" description="Basic and acidic residues" evidence="1">
    <location>
        <begin position="102"/>
        <end position="126"/>
    </location>
</feature>
<evidence type="ECO:0000256" key="1">
    <source>
        <dbReference type="SAM" id="MobiDB-lite"/>
    </source>
</evidence>
<evidence type="ECO:0000313" key="2">
    <source>
        <dbReference type="EMBL" id="CAA9484156.1"/>
    </source>
</evidence>
<feature type="compositionally biased region" description="Basic and acidic residues" evidence="1">
    <location>
        <begin position="63"/>
        <end position="80"/>
    </location>
</feature>
<feature type="compositionally biased region" description="Basic residues" evidence="1">
    <location>
        <begin position="81"/>
        <end position="101"/>
    </location>
</feature>
<feature type="compositionally biased region" description="Basic residues" evidence="1">
    <location>
        <begin position="204"/>
        <end position="220"/>
    </location>
</feature>
<feature type="compositionally biased region" description="Basic residues" evidence="1">
    <location>
        <begin position="246"/>
        <end position="265"/>
    </location>
</feature>
<feature type="non-terminal residue" evidence="2">
    <location>
        <position position="1"/>
    </location>
</feature>
<feature type="compositionally biased region" description="Low complexity" evidence="1">
    <location>
        <begin position="7"/>
        <end position="24"/>
    </location>
</feature>
<feature type="compositionally biased region" description="Basic residues" evidence="1">
    <location>
        <begin position="25"/>
        <end position="38"/>
    </location>
</feature>
<feature type="region of interest" description="Disordered" evidence="1">
    <location>
        <begin position="1"/>
        <end position="323"/>
    </location>
</feature>
<accession>A0A6J4RX94</accession>
<feature type="non-terminal residue" evidence="2">
    <location>
        <position position="323"/>
    </location>
</feature>
<protein>
    <submittedName>
        <fullName evidence="2">Uncharacterized protein</fullName>
    </submittedName>
</protein>
<feature type="compositionally biased region" description="Basic residues" evidence="1">
    <location>
        <begin position="274"/>
        <end position="289"/>
    </location>
</feature>
<reference evidence="2" key="1">
    <citation type="submission" date="2020-02" db="EMBL/GenBank/DDBJ databases">
        <authorList>
            <person name="Meier V. D."/>
        </authorList>
    </citation>
    <scope>NUCLEOTIDE SEQUENCE</scope>
    <source>
        <strain evidence="2">AVDCRST_MAG85</strain>
    </source>
</reference>
<proteinExistence type="predicted"/>
<gene>
    <name evidence="2" type="ORF">AVDCRST_MAG85-848</name>
</gene>
<dbReference type="EMBL" id="CADCVT010000093">
    <property type="protein sequence ID" value="CAA9484156.1"/>
    <property type="molecule type" value="Genomic_DNA"/>
</dbReference>
<dbReference type="AlphaFoldDB" id="A0A6J4RX94"/>
<feature type="compositionally biased region" description="Basic and acidic residues" evidence="1">
    <location>
        <begin position="152"/>
        <end position="163"/>
    </location>
</feature>
<feature type="compositionally biased region" description="Basic residues" evidence="1">
    <location>
        <begin position="182"/>
        <end position="194"/>
    </location>
</feature>